<evidence type="ECO:0000313" key="8">
    <source>
        <dbReference type="EMBL" id="MBA4542685.1"/>
    </source>
</evidence>
<dbReference type="Gene3D" id="3.90.230.10">
    <property type="entry name" value="Creatinase/methionine aminopeptidase superfamily"/>
    <property type="match status" value="1"/>
</dbReference>
<evidence type="ECO:0000256" key="5">
    <source>
        <dbReference type="ARBA" id="ARBA00023211"/>
    </source>
</evidence>
<dbReference type="InterPro" id="IPR000587">
    <property type="entry name" value="Creatinase_N"/>
</dbReference>
<dbReference type="RefSeq" id="WP_033101777.1">
    <property type="nucleotide sequence ID" value="NZ_JACEIP010000008.1"/>
</dbReference>
<evidence type="ECO:0000259" key="6">
    <source>
        <dbReference type="Pfam" id="PF00557"/>
    </source>
</evidence>
<dbReference type="InterPro" id="IPR029149">
    <property type="entry name" value="Creatin/AminoP/Spt16_N"/>
</dbReference>
<keyword evidence="4" id="KW-0378">Hydrolase</keyword>
<dbReference type="Gene3D" id="3.40.350.10">
    <property type="entry name" value="Creatinase/prolidase N-terminal domain"/>
    <property type="match status" value="1"/>
</dbReference>
<dbReference type="Proteomes" id="UP000530514">
    <property type="component" value="Unassembled WGS sequence"/>
</dbReference>
<keyword evidence="8" id="KW-0645">Protease</keyword>
<keyword evidence="9" id="KW-1185">Reference proteome</keyword>
<evidence type="ECO:0000259" key="7">
    <source>
        <dbReference type="Pfam" id="PF01321"/>
    </source>
</evidence>
<dbReference type="InterPro" id="IPR001714">
    <property type="entry name" value="Pept_M24_MAP"/>
</dbReference>
<dbReference type="PROSITE" id="PS00491">
    <property type="entry name" value="PROLINE_PEPTIDASE"/>
    <property type="match status" value="1"/>
</dbReference>
<feature type="domain" description="Peptidase M24" evidence="6">
    <location>
        <begin position="147"/>
        <end position="349"/>
    </location>
</feature>
<dbReference type="GO" id="GO:0008235">
    <property type="term" value="F:metalloexopeptidase activity"/>
    <property type="evidence" value="ECO:0007669"/>
    <property type="project" value="UniProtKB-ARBA"/>
</dbReference>
<sequence>MKKRIEKISAWLKRQNADLAFIHSPHSVFYLSGFMCNPHERLMGIFVFPEANPLLVCPRLEEENARQSGWAHQILAYDDAENPWERIREQLVRCSVGEGAVVAVEKDHLSVARAEQLQQVIPRMELCPVDEYLNELRVLKDETEIAILQKAAKLADEAVAVGIDALKPGITEMEVVAEIELAMKKKGVQAMSFATTVLFGEKSALPHGTPGLRPLKRGELVLFDLGVVVDGYCSDITRTVAFGPIDEKQKEIYHTVLEAETAAIAACKPGVRLGDLDLVARRVIEEAGYGQYFTHRLGHGLGIDVHEFPSIHQANDQVLQAGMVFTIEPGIYLPGSGGVRIEDDVVITEEGCQVLTHYPKELIQL</sequence>
<keyword evidence="8" id="KW-0031">Aminopeptidase</keyword>
<evidence type="ECO:0000256" key="4">
    <source>
        <dbReference type="ARBA" id="ARBA00022801"/>
    </source>
</evidence>
<keyword evidence="5" id="KW-0464">Manganese</keyword>
<keyword evidence="3" id="KW-0479">Metal-binding</keyword>
<dbReference type="Pfam" id="PF00557">
    <property type="entry name" value="Peptidase_M24"/>
    <property type="match status" value="1"/>
</dbReference>
<feature type="domain" description="Creatinase N-terminal" evidence="7">
    <location>
        <begin position="4"/>
        <end position="138"/>
    </location>
</feature>
<dbReference type="OrthoDB" id="9806388at2"/>
<evidence type="ECO:0000256" key="3">
    <source>
        <dbReference type="ARBA" id="ARBA00022723"/>
    </source>
</evidence>
<dbReference type="GO" id="GO:0046872">
    <property type="term" value="F:metal ion binding"/>
    <property type="evidence" value="ECO:0007669"/>
    <property type="project" value="UniProtKB-KW"/>
</dbReference>
<comment type="cofactor">
    <cofactor evidence="1">
        <name>Mn(2+)</name>
        <dbReference type="ChEBI" id="CHEBI:29035"/>
    </cofactor>
</comment>
<dbReference type="InterPro" id="IPR036005">
    <property type="entry name" value="Creatinase/aminopeptidase-like"/>
</dbReference>
<dbReference type="SUPFAM" id="SSF53092">
    <property type="entry name" value="Creatinase/prolidase N-terminal domain"/>
    <property type="match status" value="1"/>
</dbReference>
<dbReference type="AlphaFoldDB" id="A0A7W2AHY5"/>
<comment type="similarity">
    <text evidence="2">Belongs to the peptidase M24B family.</text>
</comment>
<reference evidence="8 9" key="1">
    <citation type="submission" date="2020-07" db="EMBL/GenBank/DDBJ databases">
        <authorList>
            <person name="Feng H."/>
        </authorList>
    </citation>
    <scope>NUCLEOTIDE SEQUENCE [LARGE SCALE GENOMIC DNA]</scope>
    <source>
        <strain evidence="9">s-11</strain>
    </source>
</reference>
<dbReference type="EMBL" id="JACEIP010000008">
    <property type="protein sequence ID" value="MBA4542685.1"/>
    <property type="molecule type" value="Genomic_DNA"/>
</dbReference>
<dbReference type="PANTHER" id="PTHR46112:SF10">
    <property type="entry name" value="DIPEPTIDASE YKVY-RELATED"/>
    <property type="match status" value="1"/>
</dbReference>
<dbReference type="GO" id="GO:0004177">
    <property type="term" value="F:aminopeptidase activity"/>
    <property type="evidence" value="ECO:0007669"/>
    <property type="project" value="UniProtKB-KW"/>
</dbReference>
<dbReference type="PRINTS" id="PR00599">
    <property type="entry name" value="MAPEPTIDASE"/>
</dbReference>
<dbReference type="Pfam" id="PF01321">
    <property type="entry name" value="Creatinase_N"/>
    <property type="match status" value="1"/>
</dbReference>
<organism evidence="8 9">
    <name type="scientific">Thermoactinomyces daqus</name>
    <dbReference type="NCBI Taxonomy" id="1329516"/>
    <lineage>
        <taxon>Bacteria</taxon>
        <taxon>Bacillati</taxon>
        <taxon>Bacillota</taxon>
        <taxon>Bacilli</taxon>
        <taxon>Bacillales</taxon>
        <taxon>Thermoactinomycetaceae</taxon>
        <taxon>Thermoactinomyces</taxon>
    </lineage>
</organism>
<evidence type="ECO:0000256" key="2">
    <source>
        <dbReference type="ARBA" id="ARBA00008766"/>
    </source>
</evidence>
<dbReference type="PANTHER" id="PTHR46112">
    <property type="entry name" value="AMINOPEPTIDASE"/>
    <property type="match status" value="1"/>
</dbReference>
<name>A0A7W2AHY5_9BACL</name>
<dbReference type="CDD" id="cd01092">
    <property type="entry name" value="APP-like"/>
    <property type="match status" value="1"/>
</dbReference>
<evidence type="ECO:0000313" key="9">
    <source>
        <dbReference type="Proteomes" id="UP000530514"/>
    </source>
</evidence>
<accession>A0A7W2AHY5</accession>
<comment type="caution">
    <text evidence="8">The sequence shown here is derived from an EMBL/GenBank/DDBJ whole genome shotgun (WGS) entry which is preliminary data.</text>
</comment>
<proteinExistence type="inferred from homology"/>
<dbReference type="InterPro" id="IPR000994">
    <property type="entry name" value="Pept_M24"/>
</dbReference>
<protein>
    <submittedName>
        <fullName evidence="8">Aminopeptidase P family protein</fullName>
    </submittedName>
</protein>
<dbReference type="FunFam" id="3.90.230.10:FF:000014">
    <property type="entry name" value="Aminopeptidase P family protein"/>
    <property type="match status" value="1"/>
</dbReference>
<dbReference type="InterPro" id="IPR001131">
    <property type="entry name" value="Peptidase_M24B_aminopep-P_CS"/>
</dbReference>
<evidence type="ECO:0000256" key="1">
    <source>
        <dbReference type="ARBA" id="ARBA00001936"/>
    </source>
</evidence>
<gene>
    <name evidence="8" type="ORF">H1164_07190</name>
</gene>
<dbReference type="InterPro" id="IPR050659">
    <property type="entry name" value="Peptidase_M24B"/>
</dbReference>
<dbReference type="SUPFAM" id="SSF55920">
    <property type="entry name" value="Creatinase/aminopeptidase"/>
    <property type="match status" value="1"/>
</dbReference>